<evidence type="ECO:0008006" key="3">
    <source>
        <dbReference type="Google" id="ProtNLM"/>
    </source>
</evidence>
<reference evidence="1 2" key="1">
    <citation type="submission" date="2018-02" db="EMBL/GenBank/DDBJ databases">
        <title>Bacteriophage NCPPB3778 and a type I-E CRISPR drive the evolution of the US Biological Select Agent, Rathayibacter toxicus.</title>
        <authorList>
            <person name="Davis E.W.II."/>
            <person name="Tabima J.F."/>
            <person name="Weisberg A.J."/>
            <person name="Lopes L.D."/>
            <person name="Wiseman M.S."/>
            <person name="Wiseman M.S."/>
            <person name="Pupko T."/>
            <person name="Belcher M.S."/>
            <person name="Sechler A.J."/>
            <person name="Tancos M.A."/>
            <person name="Schroeder B.K."/>
            <person name="Murray T.D."/>
            <person name="Luster D.G."/>
            <person name="Schneider W.L."/>
            <person name="Rogers E."/>
            <person name="Andreote F.D."/>
            <person name="Grunwald N.J."/>
            <person name="Putnam M.L."/>
            <person name="Chang J.H."/>
        </authorList>
    </citation>
    <scope>NUCLEOTIDE SEQUENCE [LARGE SCALE GENOMIC DNA]</scope>
    <source>
        <strain evidence="1 2">AY1B3</strain>
    </source>
</reference>
<sequence length="117" mass="11932">MTDDADLSRRLTAAVRAVDGVTGVYAAQPVLEAAAVAIVERLRLEAPGMLVDVDRADGSVRVAVHVATAADRPAADVIRAVGERVRDLVAAEPDGDGTVLVHVTGRLVEGAVAAGPS</sequence>
<accession>A0A2S5VPY3</accession>
<dbReference type="EMBL" id="PSXY01000031">
    <property type="protein sequence ID" value="PPF65158.1"/>
    <property type="molecule type" value="Genomic_DNA"/>
</dbReference>
<protein>
    <recommendedName>
        <fullName evidence="3">Asp23/Gls24 family envelope stress response protein</fullName>
    </recommendedName>
</protein>
<proteinExistence type="predicted"/>
<dbReference type="Proteomes" id="UP000239241">
    <property type="component" value="Unassembled WGS sequence"/>
</dbReference>
<comment type="caution">
    <text evidence="1">The sequence shown here is derived from an EMBL/GenBank/DDBJ whole genome shotgun (WGS) entry which is preliminary data.</text>
</comment>
<dbReference type="AlphaFoldDB" id="A0A2S5VPY3"/>
<gene>
    <name evidence="1" type="ORF">C5E16_13905</name>
</gene>
<evidence type="ECO:0000313" key="1">
    <source>
        <dbReference type="EMBL" id="PPF65158.1"/>
    </source>
</evidence>
<organism evidence="1 2">
    <name type="scientific">Clavibacter michiganensis</name>
    <dbReference type="NCBI Taxonomy" id="28447"/>
    <lineage>
        <taxon>Bacteria</taxon>
        <taxon>Bacillati</taxon>
        <taxon>Actinomycetota</taxon>
        <taxon>Actinomycetes</taxon>
        <taxon>Micrococcales</taxon>
        <taxon>Microbacteriaceae</taxon>
        <taxon>Clavibacter</taxon>
    </lineage>
</organism>
<name>A0A2S5VPY3_9MICO</name>
<evidence type="ECO:0000313" key="2">
    <source>
        <dbReference type="Proteomes" id="UP000239241"/>
    </source>
</evidence>
<dbReference type="RefSeq" id="WP_104291147.1">
    <property type="nucleotide sequence ID" value="NZ_PSXY01000031.1"/>
</dbReference>